<organism evidence="3 4">
    <name type="scientific">Candida dubliniensis (strain CD36 / ATCC MYA-646 / CBS 7987 / NCPF 3949 / NRRL Y-17841)</name>
    <name type="common">Yeast</name>
    <dbReference type="NCBI Taxonomy" id="573826"/>
    <lineage>
        <taxon>Eukaryota</taxon>
        <taxon>Fungi</taxon>
        <taxon>Dikarya</taxon>
        <taxon>Ascomycota</taxon>
        <taxon>Saccharomycotina</taxon>
        <taxon>Pichiomycetes</taxon>
        <taxon>Debaryomycetaceae</taxon>
        <taxon>Candida/Lodderomyces clade</taxon>
        <taxon>Candida</taxon>
    </lineage>
</organism>
<dbReference type="AlphaFoldDB" id="B9WD94"/>
<dbReference type="KEGG" id="cdu:CD36_81160"/>
<dbReference type="Gene3D" id="3.60.10.10">
    <property type="entry name" value="Endonuclease/exonuclease/phosphatase"/>
    <property type="match status" value="1"/>
</dbReference>
<dbReference type="VEuPathDB" id="FungiDB:CD36_81160"/>
<dbReference type="EMBL" id="FM992690">
    <property type="protein sequence ID" value="CAX42645.1"/>
    <property type="molecule type" value="Genomic_DNA"/>
</dbReference>
<dbReference type="GeneID" id="8047004"/>
<dbReference type="Pfam" id="PF03372">
    <property type="entry name" value="Exo_endo_phos"/>
    <property type="match status" value="1"/>
</dbReference>
<evidence type="ECO:0000313" key="2">
    <source>
        <dbReference type="CGD" id="CAL0000161490"/>
    </source>
</evidence>
<keyword evidence="4" id="KW-1185">Reference proteome</keyword>
<proteinExistence type="predicted"/>
<sequence length="273" mass="32438">MKRNDSYINNLTIGSKIIGSHQSTDFKKLLDIFLKLIGEHPVIDIWFIQEIRFVSQEQFTYINTILKQHNAQLRMHHFKDLTGFLIHSPHAKLKFNINEQEIYHTPHFEGRISILAITLITNENILLINNYLHSGDMDAQMTHLNAFTKYIANLKKNPNNHNIIYGGDFNHIMSLDDVQLPSNQNSYTFTKKESEIIQLMSRFYNKWKLQDSFQIFNNMRPTNFHSNESVKKRLDRIYIDSRIRRKLKKYRLLQEFKQISTHKIIATSFQIQK</sequence>
<feature type="domain" description="Endonuclease/exonuclease/phosphatase" evidence="1">
    <location>
        <begin position="25"/>
        <end position="244"/>
    </location>
</feature>
<evidence type="ECO:0000313" key="3">
    <source>
        <dbReference type="EMBL" id="CAX42645.1"/>
    </source>
</evidence>
<evidence type="ECO:0000259" key="1">
    <source>
        <dbReference type="Pfam" id="PF03372"/>
    </source>
</evidence>
<dbReference type="GO" id="GO:0003824">
    <property type="term" value="F:catalytic activity"/>
    <property type="evidence" value="ECO:0007669"/>
    <property type="project" value="InterPro"/>
</dbReference>
<dbReference type="SUPFAM" id="SSF56219">
    <property type="entry name" value="DNase I-like"/>
    <property type="match status" value="1"/>
</dbReference>
<dbReference type="InterPro" id="IPR005135">
    <property type="entry name" value="Endo/exonuclease/phosphatase"/>
</dbReference>
<name>B9WD94_CANDC</name>
<accession>B9WD94</accession>
<dbReference type="InterPro" id="IPR036691">
    <property type="entry name" value="Endo/exonu/phosph_ase_sf"/>
</dbReference>
<dbReference type="RefSeq" id="XP_002419061.1">
    <property type="nucleotide sequence ID" value="XM_002419016.1"/>
</dbReference>
<reference evidence="3 4" key="1">
    <citation type="journal article" date="2009" name="Genome Res.">
        <title>Comparative genomics of the fungal pathogens Candida dubliniensis and Candida albicans.</title>
        <authorList>
            <person name="Jackson A.P."/>
            <person name="Gamble J.A."/>
            <person name="Yeomans T."/>
            <person name="Moran G.P."/>
            <person name="Saunders D."/>
            <person name="Harris D."/>
            <person name="Aslett M."/>
            <person name="Barrell J.F."/>
            <person name="Butler G."/>
            <person name="Citiulo F."/>
            <person name="Coleman D.C."/>
            <person name="de Groot P.W.J."/>
            <person name="Goodwin T.J."/>
            <person name="Quail M.A."/>
            <person name="McQuillan J."/>
            <person name="Munro C.A."/>
            <person name="Pain A."/>
            <person name="Poulter R.T."/>
            <person name="Rajandream M.A."/>
            <person name="Renauld H."/>
            <person name="Spiering M.J."/>
            <person name="Tivey A."/>
            <person name="Gow N.A.R."/>
            <person name="Barrell B."/>
            <person name="Sullivan D.J."/>
            <person name="Berriman M."/>
        </authorList>
    </citation>
    <scope>NUCLEOTIDE SEQUENCE [LARGE SCALE GENOMIC DNA]</scope>
    <source>
        <strain evidence="4">CD36 / ATCC MYA-646 / CBS 7987 / NCPF 3949 / NRRL Y-17841</strain>
    </source>
</reference>
<evidence type="ECO:0000313" key="4">
    <source>
        <dbReference type="Proteomes" id="UP000002605"/>
    </source>
</evidence>
<gene>
    <name evidence="2" type="ordered locus">Cd36_81160</name>
    <name evidence="3" type="ORF">CD36_81160</name>
</gene>
<dbReference type="Proteomes" id="UP000002605">
    <property type="component" value="Chromosome 3"/>
</dbReference>
<dbReference type="CGD" id="CAL0000161490">
    <property type="gene designation" value="Cd36_81160"/>
</dbReference>
<dbReference type="HOGENOM" id="CLU_059299_0_0_1"/>
<protein>
    <submittedName>
        <fullName evidence="3">Polyprotein of L1-like non-LTR retrotransposon zorro 3</fullName>
    </submittedName>
</protein>